<feature type="compositionally biased region" description="Basic and acidic residues" evidence="5">
    <location>
        <begin position="312"/>
        <end position="321"/>
    </location>
</feature>
<organism evidence="6 7">
    <name type="scientific">Gracilariopsis chorda</name>
    <dbReference type="NCBI Taxonomy" id="448386"/>
    <lineage>
        <taxon>Eukaryota</taxon>
        <taxon>Rhodophyta</taxon>
        <taxon>Florideophyceae</taxon>
        <taxon>Rhodymeniophycidae</taxon>
        <taxon>Gracilariales</taxon>
        <taxon>Gracilariaceae</taxon>
        <taxon>Gracilariopsis</taxon>
    </lineage>
</organism>
<comment type="similarity">
    <text evidence="2">Belongs to the RRP1 family.</text>
</comment>
<evidence type="ECO:0000256" key="1">
    <source>
        <dbReference type="ARBA" id="ARBA00004123"/>
    </source>
</evidence>
<dbReference type="InterPro" id="IPR010301">
    <property type="entry name" value="RRP1"/>
</dbReference>
<keyword evidence="7" id="KW-1185">Reference proteome</keyword>
<sequence>MKSQHQIRFKRKRKSRKVLNNKAVEHLHESLDVVNNKVIVGERELKLARALSDTERRVREASLTSLQSWLSANKGELQARELDRLWKALFYCIWMADRPRVITSTIQHVIELTDVAGWPFLSSSFGCLMREWFGIDRHRVDKYYELANAALAKSIEIVLEQKTNESFTENMDAMLEMLQTQVWDRAHKEGQGFTLHVLDMYIDKILQPLLQRGKCCPGNDVHKVFDKALKAPIQIMSTPQKYSLALIKRITERILGRLVDFVKSESVDLKPKFQRDMLARASKHVMSFAANKATPDSLRKSLYDIRKQMKGEVSDYDEQKKQKGNGLTDADAEGSATIKESHEG</sequence>
<feature type="region of interest" description="Disordered" evidence="5">
    <location>
        <begin position="312"/>
        <end position="344"/>
    </location>
</feature>
<dbReference type="STRING" id="448386.A0A2V3ILZ9"/>
<proteinExistence type="inferred from homology"/>
<protein>
    <submittedName>
        <fullName evidence="6">Ribosomal RNA processing protein 1-like</fullName>
    </submittedName>
</protein>
<keyword evidence="3" id="KW-0698">rRNA processing</keyword>
<dbReference type="PANTHER" id="PTHR13026:SF0">
    <property type="entry name" value="RIBOSOMAL RNA PROCESSING 1B"/>
    <property type="match status" value="1"/>
</dbReference>
<dbReference type="OrthoDB" id="2019504at2759"/>
<keyword evidence="4" id="KW-0539">Nucleus</keyword>
<dbReference type="AlphaFoldDB" id="A0A2V3ILZ9"/>
<dbReference type="Pfam" id="PF05997">
    <property type="entry name" value="Nop52"/>
    <property type="match status" value="1"/>
</dbReference>
<dbReference type="PANTHER" id="PTHR13026">
    <property type="entry name" value="NNP-1 PROTEIN NOVEL NUCLEAR PROTEIN 1 NOP52"/>
    <property type="match status" value="1"/>
</dbReference>
<comment type="subcellular location">
    <subcellularLocation>
        <location evidence="1">Nucleus</location>
    </subcellularLocation>
</comment>
<dbReference type="GO" id="GO:0006364">
    <property type="term" value="P:rRNA processing"/>
    <property type="evidence" value="ECO:0007669"/>
    <property type="project" value="UniProtKB-KW"/>
</dbReference>
<accession>A0A2V3ILZ9</accession>
<evidence type="ECO:0000256" key="4">
    <source>
        <dbReference type="ARBA" id="ARBA00023242"/>
    </source>
</evidence>
<dbReference type="GO" id="GO:0005634">
    <property type="term" value="C:nucleus"/>
    <property type="evidence" value="ECO:0007669"/>
    <property type="project" value="UniProtKB-SubCell"/>
</dbReference>
<comment type="caution">
    <text evidence="6">The sequence shown here is derived from an EMBL/GenBank/DDBJ whole genome shotgun (WGS) entry which is preliminary data.</text>
</comment>
<dbReference type="GO" id="GO:0030688">
    <property type="term" value="C:preribosome, small subunit precursor"/>
    <property type="evidence" value="ECO:0007669"/>
    <property type="project" value="InterPro"/>
</dbReference>
<evidence type="ECO:0000256" key="2">
    <source>
        <dbReference type="ARBA" id="ARBA00006374"/>
    </source>
</evidence>
<evidence type="ECO:0000256" key="5">
    <source>
        <dbReference type="SAM" id="MobiDB-lite"/>
    </source>
</evidence>
<gene>
    <name evidence="6" type="ORF">BWQ96_07148</name>
</gene>
<dbReference type="Proteomes" id="UP000247409">
    <property type="component" value="Unassembled WGS sequence"/>
</dbReference>
<dbReference type="EMBL" id="NBIV01000137">
    <property type="protein sequence ID" value="PXF43114.1"/>
    <property type="molecule type" value="Genomic_DNA"/>
</dbReference>
<evidence type="ECO:0000313" key="7">
    <source>
        <dbReference type="Proteomes" id="UP000247409"/>
    </source>
</evidence>
<name>A0A2V3ILZ9_9FLOR</name>
<reference evidence="6 7" key="1">
    <citation type="journal article" date="2018" name="Mol. Biol. Evol.">
        <title>Analysis of the draft genome of the red seaweed Gracilariopsis chorda provides insights into genome size evolution in Rhodophyta.</title>
        <authorList>
            <person name="Lee J."/>
            <person name="Yang E.C."/>
            <person name="Graf L."/>
            <person name="Yang J.H."/>
            <person name="Qiu H."/>
            <person name="Zel Zion U."/>
            <person name="Chan C.X."/>
            <person name="Stephens T.G."/>
            <person name="Weber A.P.M."/>
            <person name="Boo G.H."/>
            <person name="Boo S.M."/>
            <person name="Kim K.M."/>
            <person name="Shin Y."/>
            <person name="Jung M."/>
            <person name="Lee S.J."/>
            <person name="Yim H.S."/>
            <person name="Lee J.H."/>
            <person name="Bhattacharya D."/>
            <person name="Yoon H.S."/>
        </authorList>
    </citation>
    <scope>NUCLEOTIDE SEQUENCE [LARGE SCALE GENOMIC DNA]</scope>
    <source>
        <strain evidence="6 7">SKKU-2015</strain>
        <tissue evidence="6">Whole body</tissue>
    </source>
</reference>
<evidence type="ECO:0000313" key="6">
    <source>
        <dbReference type="EMBL" id="PXF43114.1"/>
    </source>
</evidence>
<evidence type="ECO:0000256" key="3">
    <source>
        <dbReference type="ARBA" id="ARBA00022552"/>
    </source>
</evidence>